<evidence type="ECO:0000313" key="7">
    <source>
        <dbReference type="EMBL" id="RYO75442.1"/>
    </source>
</evidence>
<feature type="transmembrane region" description="Helical" evidence="6">
    <location>
        <begin position="107"/>
        <end position="130"/>
    </location>
</feature>
<dbReference type="PANTHER" id="PTHR23514">
    <property type="entry name" value="BYPASS OF STOP CODON PROTEIN 6"/>
    <property type="match status" value="1"/>
</dbReference>
<reference evidence="7 8" key="1">
    <citation type="submission" date="2018-06" db="EMBL/GenBank/DDBJ databases">
        <title>Complete Genomes of Monosporascus.</title>
        <authorList>
            <person name="Robinson A.J."/>
            <person name="Natvig D.O."/>
        </authorList>
    </citation>
    <scope>NUCLEOTIDE SEQUENCE [LARGE SCALE GENOMIC DNA]</scope>
    <source>
        <strain evidence="7 8">CBS 609.92</strain>
    </source>
</reference>
<evidence type="ECO:0000256" key="1">
    <source>
        <dbReference type="ARBA" id="ARBA00004141"/>
    </source>
</evidence>
<keyword evidence="8" id="KW-1185">Reference proteome</keyword>
<evidence type="ECO:0000256" key="2">
    <source>
        <dbReference type="ARBA" id="ARBA00022692"/>
    </source>
</evidence>
<evidence type="ECO:0000256" key="3">
    <source>
        <dbReference type="ARBA" id="ARBA00022989"/>
    </source>
</evidence>
<keyword evidence="3 6" id="KW-1133">Transmembrane helix</keyword>
<proteinExistence type="predicted"/>
<gene>
    <name evidence="7" type="ORF">DL762_009980</name>
</gene>
<evidence type="ECO:0000256" key="4">
    <source>
        <dbReference type="ARBA" id="ARBA00023136"/>
    </source>
</evidence>
<feature type="region of interest" description="Disordered" evidence="5">
    <location>
        <begin position="337"/>
        <end position="376"/>
    </location>
</feature>
<feature type="transmembrane region" description="Helical" evidence="6">
    <location>
        <begin position="282"/>
        <end position="309"/>
    </location>
</feature>
<comment type="caution">
    <text evidence="7">The sequence shown here is derived from an EMBL/GenBank/DDBJ whole genome shotgun (WGS) entry which is preliminary data.</text>
</comment>
<sequence>MEAGVLKPLVEVEPASSQLHTAPGRAVSRIHPAVRHRDDEDIEFQAYSVHATMLCLSTPQLLSPPQGGDPEMGVPGTPTEPADAFEALPSFLDPPMNNFRVATHYSIGYAVVSLIFIGNALGFIGAAPLIESPRLRLGRARALGLSQLWVMCGYIPIVCTAPFPVAVCSYLLIGFGSAVSLAMNNVFCANLRDGTTILGAMHGSYGAGATAAPLIATSLRLVLLGLREGGGRLPPRVVLCVASASSEGDGDATAAGGQPGEPAPAGTRQQLSTMFAASRSQVVLLGALFIFAYQGAEVSISGWATSFLITTREGDLSRMGYATSGFRAGHRAGAVRAVAARRPRGRAASAYSRTSRRPAPPSPSCSTPSHEASPSPVKISLWLSKSNSKGNESSRVPRSTPLIPGGIKPLFLQEGRQRRHALLLRDLRHPLAGVLSHYLEFPIELGEHAPREIRPHMRLELVAVDYTAQLVRRLRNVMDYRD</sequence>
<dbReference type="InterPro" id="IPR036259">
    <property type="entry name" value="MFS_trans_sf"/>
</dbReference>
<organism evidence="7 8">
    <name type="scientific">Monosporascus cannonballus</name>
    <dbReference type="NCBI Taxonomy" id="155416"/>
    <lineage>
        <taxon>Eukaryota</taxon>
        <taxon>Fungi</taxon>
        <taxon>Dikarya</taxon>
        <taxon>Ascomycota</taxon>
        <taxon>Pezizomycotina</taxon>
        <taxon>Sordariomycetes</taxon>
        <taxon>Xylariomycetidae</taxon>
        <taxon>Xylariales</taxon>
        <taxon>Xylariales incertae sedis</taxon>
        <taxon>Monosporascus</taxon>
    </lineage>
</organism>
<dbReference type="InterPro" id="IPR051788">
    <property type="entry name" value="MFS_Transporter"/>
</dbReference>
<accession>A0ABY0GRT8</accession>
<keyword evidence="2 6" id="KW-0812">Transmembrane</keyword>
<evidence type="ECO:0008006" key="9">
    <source>
        <dbReference type="Google" id="ProtNLM"/>
    </source>
</evidence>
<dbReference type="SUPFAM" id="SSF103473">
    <property type="entry name" value="MFS general substrate transporter"/>
    <property type="match status" value="1"/>
</dbReference>
<evidence type="ECO:0000256" key="5">
    <source>
        <dbReference type="SAM" id="MobiDB-lite"/>
    </source>
</evidence>
<name>A0ABY0GRT8_9PEZI</name>
<dbReference type="Proteomes" id="UP000294003">
    <property type="component" value="Unassembled WGS sequence"/>
</dbReference>
<protein>
    <recommendedName>
        <fullName evidence="9">Major facilitator superfamily (MFS) profile domain-containing protein</fullName>
    </recommendedName>
</protein>
<evidence type="ECO:0000256" key="6">
    <source>
        <dbReference type="SAM" id="Phobius"/>
    </source>
</evidence>
<dbReference type="EMBL" id="QJNS01000703">
    <property type="protein sequence ID" value="RYO75442.1"/>
    <property type="molecule type" value="Genomic_DNA"/>
</dbReference>
<keyword evidence="4 6" id="KW-0472">Membrane</keyword>
<dbReference type="PANTHER" id="PTHR23514:SF6">
    <property type="entry name" value="MAJOR FACILITATOR SUPERFAMILY (MFS) PROFILE DOMAIN-CONTAINING PROTEIN"/>
    <property type="match status" value="1"/>
</dbReference>
<evidence type="ECO:0000313" key="8">
    <source>
        <dbReference type="Proteomes" id="UP000294003"/>
    </source>
</evidence>
<comment type="subcellular location">
    <subcellularLocation>
        <location evidence="1">Membrane</location>
        <topology evidence="1">Multi-pass membrane protein</topology>
    </subcellularLocation>
</comment>